<evidence type="ECO:0000313" key="1">
    <source>
        <dbReference type="EMBL" id="CBA05484.1"/>
    </source>
</evidence>
<name>C6SBZ9_NEIME</name>
<gene>
    <name evidence="1" type="ORF">NME_0814</name>
</gene>
<sequence length="61" mass="7321">MIIFKFFVSKISLSAYFQLLLRTWRVCRRRGTIANFIEFGRIAAVQRQTSRRFSGRLVFLF</sequence>
<proteinExistence type="predicted"/>
<accession>C6SBZ9</accession>
<protein>
    <submittedName>
        <fullName evidence="1">Uncharacterized protein</fullName>
    </submittedName>
</protein>
<organism evidence="1">
    <name type="scientific">Neisseria meningitidis alpha153</name>
    <dbReference type="NCBI Taxonomy" id="663926"/>
    <lineage>
        <taxon>Bacteria</taxon>
        <taxon>Pseudomonadati</taxon>
        <taxon>Pseudomonadota</taxon>
        <taxon>Betaproteobacteria</taxon>
        <taxon>Neisseriales</taxon>
        <taxon>Neisseriaceae</taxon>
        <taxon>Neisseria</taxon>
    </lineage>
</organism>
<dbReference type="EMBL" id="AM889137">
    <property type="protein sequence ID" value="CBA05484.1"/>
    <property type="molecule type" value="Genomic_DNA"/>
</dbReference>
<reference evidence="1" key="1">
    <citation type="journal article" date="2008" name="Proc. Natl. Acad. Sci. U.S.A.">
        <title>Whole-genome comparison of disease and carriage strains provides insights into virulence evolution in Neisseria meningitidis.</title>
        <authorList>
            <person name="Schoen C."/>
            <person name="Blom J."/>
            <person name="Claus H."/>
            <person name="Schramm-Glueck A."/>
            <person name="Brandt P."/>
            <person name="Mueller T."/>
            <person name="Goesmann A."/>
            <person name="Joseph B."/>
            <person name="Konietzny S."/>
            <person name="Kurzai O."/>
            <person name="Schmitt C."/>
            <person name="Friedrich T."/>
            <person name="Linke B."/>
            <person name="Vogel U."/>
            <person name="Frosch M."/>
        </authorList>
    </citation>
    <scope>NUCLEOTIDE SEQUENCE</scope>
    <source>
        <strain evidence="1">Alpha153</strain>
    </source>
</reference>
<dbReference type="AlphaFoldDB" id="C6SBZ9"/>